<name>A0ABV1JZE8_9PSEU</name>
<feature type="domain" description="ABC transmembrane type-1" evidence="9">
    <location>
        <begin position="89"/>
        <end position="278"/>
    </location>
</feature>
<evidence type="ECO:0000256" key="5">
    <source>
        <dbReference type="ARBA" id="ARBA00022989"/>
    </source>
</evidence>
<evidence type="ECO:0000256" key="6">
    <source>
        <dbReference type="ARBA" id="ARBA00023136"/>
    </source>
</evidence>
<keyword evidence="5 7" id="KW-1133">Transmembrane helix</keyword>
<evidence type="ECO:0000313" key="10">
    <source>
        <dbReference type="EMBL" id="MEQ3541051.1"/>
    </source>
</evidence>
<feature type="transmembrane region" description="Helical" evidence="7">
    <location>
        <begin position="153"/>
        <end position="171"/>
    </location>
</feature>
<dbReference type="RefSeq" id="WP_345644704.1">
    <property type="nucleotide sequence ID" value="NZ_BAABLY010000027.1"/>
</dbReference>
<evidence type="ECO:0000256" key="1">
    <source>
        <dbReference type="ARBA" id="ARBA00004651"/>
    </source>
</evidence>
<evidence type="ECO:0000256" key="4">
    <source>
        <dbReference type="ARBA" id="ARBA00022692"/>
    </source>
</evidence>
<comment type="caution">
    <text evidence="10">The sequence shown here is derived from an EMBL/GenBank/DDBJ whole genome shotgun (WGS) entry which is preliminary data.</text>
</comment>
<reference evidence="10 11" key="1">
    <citation type="submission" date="2024-03" db="EMBL/GenBank/DDBJ databases">
        <title>Draft genome sequence of Pseudonocardia tropica JCM 19149.</title>
        <authorList>
            <person name="Butdee W."/>
            <person name="Duangmal K."/>
        </authorList>
    </citation>
    <scope>NUCLEOTIDE SEQUENCE [LARGE SCALE GENOMIC DNA]</scope>
    <source>
        <strain evidence="10 11">JCM 19149</strain>
    </source>
</reference>
<dbReference type="InterPro" id="IPR035906">
    <property type="entry name" value="MetI-like_sf"/>
</dbReference>
<dbReference type="PANTHER" id="PTHR43386">
    <property type="entry name" value="OLIGOPEPTIDE TRANSPORT SYSTEM PERMEASE PROTEIN APPC"/>
    <property type="match status" value="1"/>
</dbReference>
<keyword evidence="11" id="KW-1185">Reference proteome</keyword>
<sequence length="286" mass="29410">MTLTIARPPTGTGARPLGRRRRRRPPVGLLLAVAWMLVVVLAVLLPQLLASGDPLAGVPALKLDAPSAQHWLGTDAVGRDLYTRVVHGTGSTMRTAVLAVALGVAFGSLLGLAAGLAGGIVDVVVMRVVDVLFAVPAILLSLALITVLGAGTASVAFAVSVGSVAGIARILRSEVLKVTTSPYVEAALVSGNRPLRLTLRHVLPNAMTPLFALAALELAVAILSVSALGFLGYGTRPPAPEWGAMVAAGRDSLQTAWWLTTFPGLAIVATVLATNRLSLLGRGGLR</sequence>
<accession>A0ABV1JZE8</accession>
<comment type="subcellular location">
    <subcellularLocation>
        <location evidence="1 7">Cell membrane</location>
        <topology evidence="1 7">Multi-pass membrane protein</topology>
    </subcellularLocation>
</comment>
<dbReference type="PANTHER" id="PTHR43386:SF25">
    <property type="entry name" value="PEPTIDE ABC TRANSPORTER PERMEASE PROTEIN"/>
    <property type="match status" value="1"/>
</dbReference>
<dbReference type="Pfam" id="PF00528">
    <property type="entry name" value="BPD_transp_1"/>
    <property type="match status" value="1"/>
</dbReference>
<feature type="transmembrane region" description="Helical" evidence="7">
    <location>
        <begin position="255"/>
        <end position="273"/>
    </location>
</feature>
<keyword evidence="2 7" id="KW-0813">Transport</keyword>
<dbReference type="Gene3D" id="1.10.3720.10">
    <property type="entry name" value="MetI-like"/>
    <property type="match status" value="1"/>
</dbReference>
<feature type="compositionally biased region" description="Low complexity" evidence="8">
    <location>
        <begin position="7"/>
        <end position="16"/>
    </location>
</feature>
<feature type="transmembrane region" description="Helical" evidence="7">
    <location>
        <begin position="128"/>
        <end position="147"/>
    </location>
</feature>
<evidence type="ECO:0000313" key="11">
    <source>
        <dbReference type="Proteomes" id="UP001464923"/>
    </source>
</evidence>
<feature type="region of interest" description="Disordered" evidence="8">
    <location>
        <begin position="1"/>
        <end position="20"/>
    </location>
</feature>
<feature type="transmembrane region" description="Helical" evidence="7">
    <location>
        <begin position="27"/>
        <end position="49"/>
    </location>
</feature>
<dbReference type="CDD" id="cd06261">
    <property type="entry name" value="TM_PBP2"/>
    <property type="match status" value="1"/>
</dbReference>
<feature type="transmembrane region" description="Helical" evidence="7">
    <location>
        <begin position="96"/>
        <end position="121"/>
    </location>
</feature>
<dbReference type="SUPFAM" id="SSF161098">
    <property type="entry name" value="MetI-like"/>
    <property type="match status" value="1"/>
</dbReference>
<evidence type="ECO:0000259" key="9">
    <source>
        <dbReference type="PROSITE" id="PS50928"/>
    </source>
</evidence>
<dbReference type="Proteomes" id="UP001464923">
    <property type="component" value="Unassembled WGS sequence"/>
</dbReference>
<organism evidence="10 11">
    <name type="scientific">Pseudonocardia tropica</name>
    <dbReference type="NCBI Taxonomy" id="681289"/>
    <lineage>
        <taxon>Bacteria</taxon>
        <taxon>Bacillati</taxon>
        <taxon>Actinomycetota</taxon>
        <taxon>Actinomycetes</taxon>
        <taxon>Pseudonocardiales</taxon>
        <taxon>Pseudonocardiaceae</taxon>
        <taxon>Pseudonocardia</taxon>
    </lineage>
</organism>
<dbReference type="InterPro" id="IPR050366">
    <property type="entry name" value="BP-dependent_transpt_permease"/>
</dbReference>
<gene>
    <name evidence="10" type="ORF">WHI96_19760</name>
</gene>
<comment type="similarity">
    <text evidence="7">Belongs to the binding-protein-dependent transport system permease family.</text>
</comment>
<keyword evidence="3" id="KW-1003">Cell membrane</keyword>
<evidence type="ECO:0000256" key="2">
    <source>
        <dbReference type="ARBA" id="ARBA00022448"/>
    </source>
</evidence>
<proteinExistence type="inferred from homology"/>
<feature type="transmembrane region" description="Helical" evidence="7">
    <location>
        <begin position="210"/>
        <end position="235"/>
    </location>
</feature>
<dbReference type="InterPro" id="IPR000515">
    <property type="entry name" value="MetI-like"/>
</dbReference>
<evidence type="ECO:0000256" key="3">
    <source>
        <dbReference type="ARBA" id="ARBA00022475"/>
    </source>
</evidence>
<dbReference type="PROSITE" id="PS50928">
    <property type="entry name" value="ABC_TM1"/>
    <property type="match status" value="1"/>
</dbReference>
<keyword evidence="6 7" id="KW-0472">Membrane</keyword>
<evidence type="ECO:0000256" key="7">
    <source>
        <dbReference type="RuleBase" id="RU363032"/>
    </source>
</evidence>
<evidence type="ECO:0000256" key="8">
    <source>
        <dbReference type="SAM" id="MobiDB-lite"/>
    </source>
</evidence>
<dbReference type="EMBL" id="JBEDNP010000012">
    <property type="protein sequence ID" value="MEQ3541051.1"/>
    <property type="molecule type" value="Genomic_DNA"/>
</dbReference>
<keyword evidence="4 7" id="KW-0812">Transmembrane</keyword>
<protein>
    <submittedName>
        <fullName evidence="10">ABC transporter permease</fullName>
    </submittedName>
</protein>